<comment type="caution">
    <text evidence="1">The sequence shown here is derived from an EMBL/GenBank/DDBJ whole genome shotgun (WGS) entry which is preliminary data.</text>
</comment>
<evidence type="ECO:0000313" key="1">
    <source>
        <dbReference type="EMBL" id="EDS11320.1"/>
    </source>
</evidence>
<reference evidence="1" key="2">
    <citation type="submission" date="2013-09" db="EMBL/GenBank/DDBJ databases">
        <title>Draft genome sequence of Anaerotruncus colihominis(DSM 17241).</title>
        <authorList>
            <person name="Sudarsanam P."/>
            <person name="Ley R."/>
            <person name="Guruge J."/>
            <person name="Turnbaugh P.J."/>
            <person name="Mahowald M."/>
            <person name="Liep D."/>
            <person name="Gordon J."/>
        </authorList>
    </citation>
    <scope>NUCLEOTIDE SEQUENCE</scope>
    <source>
        <strain evidence="1">DSM 17241</strain>
    </source>
</reference>
<keyword evidence="2" id="KW-1185">Reference proteome</keyword>
<dbReference type="HOGENOM" id="CLU_1999113_0_0_9"/>
<accession>B0PAZ0</accession>
<protein>
    <submittedName>
        <fullName evidence="1">Uncharacterized protein</fullName>
    </submittedName>
</protein>
<organism evidence="1 2">
    <name type="scientific">Anaerotruncus colihominis DSM 17241</name>
    <dbReference type="NCBI Taxonomy" id="445972"/>
    <lineage>
        <taxon>Bacteria</taxon>
        <taxon>Bacillati</taxon>
        <taxon>Bacillota</taxon>
        <taxon>Clostridia</taxon>
        <taxon>Eubacteriales</taxon>
        <taxon>Oscillospiraceae</taxon>
        <taxon>Anaerotruncus</taxon>
    </lineage>
</organism>
<reference evidence="1" key="1">
    <citation type="submission" date="2007-11" db="EMBL/GenBank/DDBJ databases">
        <authorList>
            <person name="Fulton L."/>
            <person name="Clifton S."/>
            <person name="Fulton B."/>
            <person name="Xu J."/>
            <person name="Minx P."/>
            <person name="Pepin K.H."/>
            <person name="Johnson M."/>
            <person name="Thiruvilangam P."/>
            <person name="Bhonagiri V."/>
            <person name="Nash W.E."/>
            <person name="Mardis E.R."/>
            <person name="Wilson R.K."/>
        </authorList>
    </citation>
    <scope>NUCLEOTIDE SEQUENCE [LARGE SCALE GENOMIC DNA]</scope>
    <source>
        <strain evidence="1">DSM 17241</strain>
    </source>
</reference>
<dbReference type="EMBL" id="ABGD02000014">
    <property type="protein sequence ID" value="EDS11320.1"/>
    <property type="molecule type" value="Genomic_DNA"/>
</dbReference>
<evidence type="ECO:0000313" key="2">
    <source>
        <dbReference type="Proteomes" id="UP000003803"/>
    </source>
</evidence>
<proteinExistence type="predicted"/>
<dbReference type="Proteomes" id="UP000003803">
    <property type="component" value="Unassembled WGS sequence"/>
</dbReference>
<name>B0PAZ0_9FIRM</name>
<dbReference type="AlphaFoldDB" id="B0PAZ0"/>
<sequence length="124" mass="13602">MPPHNFASKIFKQGSGGFDESAVCCVEIIVCHYVVIKFFGKDHLRDQMVKALSYLPAGNTVVDNIDYGLLRIFQVMKDYFAIVANGLSNHMCKRNILSQNGFDHELSALSGAGSNAFLLSLSAL</sequence>
<gene>
    <name evidence="1" type="ORF">ANACOL_01941</name>
</gene>